<evidence type="ECO:0000256" key="3">
    <source>
        <dbReference type="ARBA" id="ARBA00023242"/>
    </source>
</evidence>
<dbReference type="Pfam" id="PF18104">
    <property type="entry name" value="Tudor_2"/>
    <property type="match status" value="1"/>
</dbReference>
<evidence type="ECO:0000313" key="6">
    <source>
        <dbReference type="Proteomes" id="UP000694723"/>
    </source>
</evidence>
<dbReference type="FunFam" id="2.30.30.140:FF:000014">
    <property type="entry name" value="Metal-response element-binding transcription factor 2"/>
    <property type="match status" value="1"/>
</dbReference>
<dbReference type="CDD" id="cd20451">
    <property type="entry name" value="Tudor_PHF19"/>
    <property type="match status" value="1"/>
</dbReference>
<evidence type="ECO:0000256" key="2">
    <source>
        <dbReference type="ARBA" id="ARBA00022737"/>
    </source>
</evidence>
<comment type="subcellular location">
    <subcellularLocation>
        <location evidence="1">Nucleus</location>
    </subcellularLocation>
</comment>
<dbReference type="GO" id="GO:0005634">
    <property type="term" value="C:nucleus"/>
    <property type="evidence" value="ECO:0007669"/>
    <property type="project" value="UniProtKB-SubCell"/>
</dbReference>
<sequence length="285" mass="31293">MGAGQGPDPAGARPLASKPYSYDSACRPSLYAIYFNVVFVCVCQWKLMENRGVDPGTRDSYGATSHLPNKGALAKAKNNFKDLMSKLTEGQYVLCRWTDGLYYLGKIKRVSSSKQSCLVTFEDNSKYWVLWKDIQHAGVPGEEPKCNICLGKTSGPLNEILICGKCGLGKCDEQDTRRSCPVAFHPLLACDLRCPPRLGPLMASFFSWRSRVTGSQPLGMKAQGGDSGGDLGLLERESSYALWSPHKWRGWTGKMGTETQVGPLLLCHGANAGFQLTCIPTWLPW</sequence>
<dbReference type="Gene3D" id="3.30.40.10">
    <property type="entry name" value="Zinc/RING finger domain, C3HC4 (zinc finger)"/>
    <property type="match status" value="1"/>
</dbReference>
<protein>
    <submittedName>
        <fullName evidence="5">PHD finger protein 19</fullName>
    </submittedName>
</protein>
<organism evidence="5 6">
    <name type="scientific">Sus scrofa</name>
    <name type="common">Pig</name>
    <dbReference type="NCBI Taxonomy" id="9823"/>
    <lineage>
        <taxon>Eukaryota</taxon>
        <taxon>Metazoa</taxon>
        <taxon>Chordata</taxon>
        <taxon>Craniata</taxon>
        <taxon>Vertebrata</taxon>
        <taxon>Euteleostomi</taxon>
        <taxon>Mammalia</taxon>
        <taxon>Eutheria</taxon>
        <taxon>Laurasiatheria</taxon>
        <taxon>Artiodactyla</taxon>
        <taxon>Suina</taxon>
        <taxon>Suidae</taxon>
        <taxon>Sus</taxon>
    </lineage>
</organism>
<dbReference type="InterPro" id="IPR002999">
    <property type="entry name" value="Tudor"/>
</dbReference>
<dbReference type="SUPFAM" id="SSF63748">
    <property type="entry name" value="Tudor/PWWP/MBT"/>
    <property type="match status" value="1"/>
</dbReference>
<dbReference type="SMART" id="SM00333">
    <property type="entry name" value="TUDOR"/>
    <property type="match status" value="1"/>
</dbReference>
<evidence type="ECO:0000259" key="4">
    <source>
        <dbReference type="SMART" id="SM00333"/>
    </source>
</evidence>
<dbReference type="Proteomes" id="UP000694723">
    <property type="component" value="Unplaced"/>
</dbReference>
<dbReference type="PANTHER" id="PTHR12628">
    <property type="entry name" value="POLYCOMB-LIKE TRANSCRIPTION FACTOR"/>
    <property type="match status" value="1"/>
</dbReference>
<dbReference type="Ensembl" id="ENSSSCT00060033634.1">
    <property type="protein sequence ID" value="ENSSSCP00060014400.1"/>
    <property type="gene ID" value="ENSSSCG00060024806.1"/>
</dbReference>
<reference evidence="5" key="1">
    <citation type="submission" date="2025-08" db="UniProtKB">
        <authorList>
            <consortium name="Ensembl"/>
        </authorList>
    </citation>
    <scope>IDENTIFICATION</scope>
</reference>
<evidence type="ECO:0000256" key="1">
    <source>
        <dbReference type="ARBA" id="ARBA00004123"/>
    </source>
</evidence>
<name>A0A8D1UU21_PIG</name>
<evidence type="ECO:0000313" key="5">
    <source>
        <dbReference type="Ensembl" id="ENSSSCP00060014400.1"/>
    </source>
</evidence>
<keyword evidence="2" id="KW-0677">Repeat</keyword>
<dbReference type="InterPro" id="IPR013083">
    <property type="entry name" value="Znf_RING/FYVE/PHD"/>
</dbReference>
<dbReference type="PANTHER" id="PTHR12628:SF6">
    <property type="entry name" value="PHD FINGER PROTEIN 19"/>
    <property type="match status" value="1"/>
</dbReference>
<dbReference type="InterPro" id="IPR040477">
    <property type="entry name" value="KDM4-like_Tudor"/>
</dbReference>
<keyword evidence="3" id="KW-0539">Nucleus</keyword>
<gene>
    <name evidence="5" type="primary">PHF19</name>
</gene>
<feature type="domain" description="Tudor" evidence="4">
    <location>
        <begin position="85"/>
        <end position="142"/>
    </location>
</feature>
<accession>A0A8D1UU21</accession>
<dbReference type="Gene3D" id="2.30.30.140">
    <property type="match status" value="1"/>
</dbReference>
<dbReference type="AlphaFoldDB" id="A0A8D1UU21"/>
<proteinExistence type="predicted"/>
<dbReference type="InterPro" id="IPR047400">
    <property type="entry name" value="Tudor_PHF19"/>
</dbReference>